<comment type="caution">
    <text evidence="1">The sequence shown here is derived from an EMBL/GenBank/DDBJ whole genome shotgun (WGS) entry which is preliminary data.</text>
</comment>
<proteinExistence type="predicted"/>
<dbReference type="EMBL" id="CM044708">
    <property type="protein sequence ID" value="KAI5651145.1"/>
    <property type="molecule type" value="Genomic_DNA"/>
</dbReference>
<name>A0ACB9ZXN1_CATRO</name>
<reference evidence="2" key="1">
    <citation type="journal article" date="2023" name="Nat. Plants">
        <title>Single-cell RNA sequencing provides a high-resolution roadmap for understanding the multicellular compartmentation of specialized metabolism.</title>
        <authorList>
            <person name="Sun S."/>
            <person name="Shen X."/>
            <person name="Li Y."/>
            <person name="Li Y."/>
            <person name="Wang S."/>
            <person name="Li R."/>
            <person name="Zhang H."/>
            <person name="Shen G."/>
            <person name="Guo B."/>
            <person name="Wei J."/>
            <person name="Xu J."/>
            <person name="St-Pierre B."/>
            <person name="Chen S."/>
            <person name="Sun C."/>
        </authorList>
    </citation>
    <scope>NUCLEOTIDE SEQUENCE [LARGE SCALE GENOMIC DNA]</scope>
</reference>
<accession>A0ACB9ZXN1</accession>
<protein>
    <submittedName>
        <fullName evidence="1">Uncharacterized protein</fullName>
    </submittedName>
</protein>
<organism evidence="1 2">
    <name type="scientific">Catharanthus roseus</name>
    <name type="common">Madagascar periwinkle</name>
    <name type="synonym">Vinca rosea</name>
    <dbReference type="NCBI Taxonomy" id="4058"/>
    <lineage>
        <taxon>Eukaryota</taxon>
        <taxon>Viridiplantae</taxon>
        <taxon>Streptophyta</taxon>
        <taxon>Embryophyta</taxon>
        <taxon>Tracheophyta</taxon>
        <taxon>Spermatophyta</taxon>
        <taxon>Magnoliopsida</taxon>
        <taxon>eudicotyledons</taxon>
        <taxon>Gunneridae</taxon>
        <taxon>Pentapetalae</taxon>
        <taxon>asterids</taxon>
        <taxon>lamiids</taxon>
        <taxon>Gentianales</taxon>
        <taxon>Apocynaceae</taxon>
        <taxon>Rauvolfioideae</taxon>
        <taxon>Vinceae</taxon>
        <taxon>Catharanthinae</taxon>
        <taxon>Catharanthus</taxon>
    </lineage>
</organism>
<sequence>MKREGRQHGLVQTYPIIPSPWNPKSCDSRRINKLNTPPTAGLFTKVSQKPTNHSKFTGKCGRPRCSSCHIHPAGKAKEKTKGTQKVRSCDVVTNYRLVTWRVMDAKPGLKMSGFSATGILDHLANDYADFEDSIENDYDDDKYEEYDYESESAIEPKRVEIEELDGDYIAENEKEEDEMSFCEVGIVLKYVEEGDEGWCLVEDLEN</sequence>
<dbReference type="Proteomes" id="UP001060085">
    <property type="component" value="Linkage Group LG08"/>
</dbReference>
<evidence type="ECO:0000313" key="2">
    <source>
        <dbReference type="Proteomes" id="UP001060085"/>
    </source>
</evidence>
<gene>
    <name evidence="1" type="ORF">M9H77_37150</name>
</gene>
<evidence type="ECO:0000313" key="1">
    <source>
        <dbReference type="EMBL" id="KAI5651145.1"/>
    </source>
</evidence>
<keyword evidence="2" id="KW-1185">Reference proteome</keyword>